<accession>A0A8S1UKT2</accession>
<protein>
    <submittedName>
        <fullName evidence="1">Uncharacterized protein</fullName>
    </submittedName>
</protein>
<dbReference type="EMBL" id="CAJJDP010000044">
    <property type="protein sequence ID" value="CAD8164309.1"/>
    <property type="molecule type" value="Genomic_DNA"/>
</dbReference>
<name>A0A8S1UKT2_PAROT</name>
<gene>
    <name evidence="1" type="ORF">POCTA_138.1.T0440292</name>
</gene>
<proteinExistence type="predicted"/>
<organism evidence="1 2">
    <name type="scientific">Paramecium octaurelia</name>
    <dbReference type="NCBI Taxonomy" id="43137"/>
    <lineage>
        <taxon>Eukaryota</taxon>
        <taxon>Sar</taxon>
        <taxon>Alveolata</taxon>
        <taxon>Ciliophora</taxon>
        <taxon>Intramacronucleata</taxon>
        <taxon>Oligohymenophorea</taxon>
        <taxon>Peniculida</taxon>
        <taxon>Parameciidae</taxon>
        <taxon>Paramecium</taxon>
    </lineage>
</organism>
<evidence type="ECO:0000313" key="2">
    <source>
        <dbReference type="Proteomes" id="UP000683925"/>
    </source>
</evidence>
<dbReference type="AlphaFoldDB" id="A0A8S1UKT2"/>
<evidence type="ECO:0000313" key="1">
    <source>
        <dbReference type="EMBL" id="CAD8164309.1"/>
    </source>
</evidence>
<reference evidence="1" key="1">
    <citation type="submission" date="2021-01" db="EMBL/GenBank/DDBJ databases">
        <authorList>
            <consortium name="Genoscope - CEA"/>
            <person name="William W."/>
        </authorList>
    </citation>
    <scope>NUCLEOTIDE SEQUENCE</scope>
</reference>
<keyword evidence="2" id="KW-1185">Reference proteome</keyword>
<comment type="caution">
    <text evidence="1">The sequence shown here is derived from an EMBL/GenBank/DDBJ whole genome shotgun (WGS) entry which is preliminary data.</text>
</comment>
<sequence length="114" mass="14053">MIKTLDSDDKTFHIGNNENIGRLDQLNQNWVKLLALFTKMLVYDMIWKEKKIHFDRKLFIIKEWKYQLEYNLQNLVQVNWFLDFNKKNRRVIFNNKKGSYKIIDKRKLEQQSKN</sequence>
<dbReference type="Proteomes" id="UP000683925">
    <property type="component" value="Unassembled WGS sequence"/>
</dbReference>